<evidence type="ECO:0000313" key="1">
    <source>
        <dbReference type="EMBL" id="ESA15419.1"/>
    </source>
</evidence>
<accession>U9U4U1</accession>
<protein>
    <submittedName>
        <fullName evidence="1">Uncharacterized protein</fullName>
    </submittedName>
</protein>
<reference evidence="1" key="1">
    <citation type="submission" date="2013-07" db="EMBL/GenBank/DDBJ databases">
        <title>The genome of an arbuscular mycorrhizal fungus provides insights into the evolution of the oldest plant symbiosis.</title>
        <authorList>
            <consortium name="DOE Joint Genome Institute"/>
            <person name="Tisserant E."/>
            <person name="Malbreil M."/>
            <person name="Kuo A."/>
            <person name="Kohler A."/>
            <person name="Symeonidi A."/>
            <person name="Balestrini R."/>
            <person name="Charron P."/>
            <person name="Duensing N."/>
            <person name="Frei-dit-Frey N."/>
            <person name="Gianinazzi-Pearson V."/>
            <person name="Gilbert B."/>
            <person name="Handa Y."/>
            <person name="Hijri M."/>
            <person name="Kaul R."/>
            <person name="Kawaguchi M."/>
            <person name="Krajinski F."/>
            <person name="Lammers P."/>
            <person name="Lapierre D."/>
            <person name="Masclaux F.G."/>
            <person name="Murat C."/>
            <person name="Morin E."/>
            <person name="Ndikumana S."/>
            <person name="Pagni M."/>
            <person name="Petitpierre D."/>
            <person name="Requena N."/>
            <person name="Rosikiewicz P."/>
            <person name="Riley R."/>
            <person name="Saito K."/>
            <person name="San Clemente H."/>
            <person name="Shapiro H."/>
            <person name="van Tuinen D."/>
            <person name="Becard G."/>
            <person name="Bonfante P."/>
            <person name="Paszkowski U."/>
            <person name="Shachar-Hill Y."/>
            <person name="Young J.P."/>
            <person name="Sanders I.R."/>
            <person name="Henrissat B."/>
            <person name="Rensing S.A."/>
            <person name="Grigoriev I.V."/>
            <person name="Corradi N."/>
            <person name="Roux C."/>
            <person name="Martin F."/>
        </authorList>
    </citation>
    <scope>NUCLEOTIDE SEQUENCE</scope>
    <source>
        <strain evidence="1">DAOM 197198</strain>
    </source>
</reference>
<proteinExistence type="predicted"/>
<dbReference type="AlphaFoldDB" id="U9U4U1"/>
<gene>
    <name evidence="1" type="ORF">GLOINDRAFT_94951</name>
</gene>
<sequence>MSFRDANYATEAQNFISMINNMSGKYNEVKQVLETYHNNFTRIATDFESISRIITSLQSEMGHTLSANNIPTPTKEIAIFGNIQVSSPTTANTTPIMTGTMINIAFRNFILFMLIIVPAFNEILITILFLKVAPYIKTDDRNEKFKGKCIPSKQTYRFSPFFCNSIQENASFPVSSESIIRGSLGPIQTVIDCQNLRISRDMSGSIKSKNSHHFLRDIFLR</sequence>
<name>U9U4U1_RHIID</name>
<organism evidence="1">
    <name type="scientific">Rhizophagus irregularis (strain DAOM 181602 / DAOM 197198 / MUCL 43194)</name>
    <name type="common">Arbuscular mycorrhizal fungus</name>
    <name type="synonym">Glomus intraradices</name>
    <dbReference type="NCBI Taxonomy" id="747089"/>
    <lineage>
        <taxon>Eukaryota</taxon>
        <taxon>Fungi</taxon>
        <taxon>Fungi incertae sedis</taxon>
        <taxon>Mucoromycota</taxon>
        <taxon>Glomeromycotina</taxon>
        <taxon>Glomeromycetes</taxon>
        <taxon>Glomerales</taxon>
        <taxon>Glomeraceae</taxon>
        <taxon>Rhizophagus</taxon>
    </lineage>
</organism>
<dbReference type="EMBL" id="KI282024">
    <property type="protein sequence ID" value="ESA15419.1"/>
    <property type="molecule type" value="Genomic_DNA"/>
</dbReference>
<dbReference type="HOGENOM" id="CLU_1251240_0_0_1"/>